<reference evidence="1" key="1">
    <citation type="submission" date="2020-09" db="EMBL/GenBank/DDBJ databases">
        <title>Pelagicoccus enzymogenes sp. nov. with an EPS production, isolated from marine sediment.</title>
        <authorList>
            <person name="Feng X."/>
        </authorList>
    </citation>
    <scope>NUCLEOTIDE SEQUENCE</scope>
    <source>
        <strain evidence="1">NFK12</strain>
    </source>
</reference>
<accession>A0A927F866</accession>
<proteinExistence type="predicted"/>
<name>A0A927F866_9BACT</name>
<keyword evidence="2" id="KW-1185">Reference proteome</keyword>
<dbReference type="Proteomes" id="UP000622317">
    <property type="component" value="Unassembled WGS sequence"/>
</dbReference>
<comment type="caution">
    <text evidence="1">The sequence shown here is derived from an EMBL/GenBank/DDBJ whole genome shotgun (WGS) entry which is preliminary data.</text>
</comment>
<dbReference type="InterPro" id="IPR005358">
    <property type="entry name" value="Puta_zinc/iron-chelating_dom"/>
</dbReference>
<sequence>MPLAGETDALDCTDCGACCRCYPIFASVSDAEREPLVSEKCVRVDDFLGKGEVAYRMYPLAHTQGCAFLGENQLCAIYESRPEVCRRFERGSDQCLRARERVGVGKDRKR</sequence>
<dbReference type="AlphaFoldDB" id="A0A927F866"/>
<protein>
    <submittedName>
        <fullName evidence="1">YkgJ family cysteine cluster protein</fullName>
    </submittedName>
</protein>
<organism evidence="1 2">
    <name type="scientific">Pelagicoccus enzymogenes</name>
    <dbReference type="NCBI Taxonomy" id="2773457"/>
    <lineage>
        <taxon>Bacteria</taxon>
        <taxon>Pseudomonadati</taxon>
        <taxon>Verrucomicrobiota</taxon>
        <taxon>Opitutia</taxon>
        <taxon>Puniceicoccales</taxon>
        <taxon>Pelagicoccaceae</taxon>
        <taxon>Pelagicoccus</taxon>
    </lineage>
</organism>
<evidence type="ECO:0000313" key="1">
    <source>
        <dbReference type="EMBL" id="MBD5780257.1"/>
    </source>
</evidence>
<dbReference type="EMBL" id="JACYFG010000035">
    <property type="protein sequence ID" value="MBD5780257.1"/>
    <property type="molecule type" value="Genomic_DNA"/>
</dbReference>
<evidence type="ECO:0000313" key="2">
    <source>
        <dbReference type="Proteomes" id="UP000622317"/>
    </source>
</evidence>
<gene>
    <name evidence="1" type="ORF">IEN85_12210</name>
</gene>
<dbReference type="Pfam" id="PF03692">
    <property type="entry name" value="CxxCxxCC"/>
    <property type="match status" value="1"/>
</dbReference>